<evidence type="ECO:0000313" key="3">
    <source>
        <dbReference type="Proteomes" id="UP000060787"/>
    </source>
</evidence>
<organism evidence="2 3">
    <name type="scientific">Lysobacter antibioticus</name>
    <dbReference type="NCBI Taxonomy" id="84531"/>
    <lineage>
        <taxon>Bacteria</taxon>
        <taxon>Pseudomonadati</taxon>
        <taxon>Pseudomonadota</taxon>
        <taxon>Gammaproteobacteria</taxon>
        <taxon>Lysobacterales</taxon>
        <taxon>Lysobacteraceae</taxon>
        <taxon>Lysobacter</taxon>
    </lineage>
</organism>
<dbReference type="Proteomes" id="UP000060787">
    <property type="component" value="Chromosome"/>
</dbReference>
<keyword evidence="3" id="KW-1185">Reference proteome</keyword>
<name>A0A0S2F7N8_LYSAN</name>
<sequence length="309" mass="33546">MRIKVGLDEWLAADPKQTDLITDGLLGCVAVGLTGKDRIGLTHVYDEAKDEALWPSYQEKLDEALQAFRLGEPKDIRAVLVYSDPTSGLLCDRIEDWLSQRGIHSERRMDDGCRVCAVKQDAVVRDKSADQQSSDYSYGYRTTIEDALPVERFALSAKAGAATKALQDPDTPVPVAKPILLTDASHPAHRLFASVLGQIDGLAPSMFTKSPYWKNEVAAALTVKCLDAGIRDGVEKLAYGKDDTDTVFALVGGQEGARHDLCANVFELGEDYLPVASELARVKSSELGMQPGLPVEHAQTQQGGQTKGM</sequence>
<evidence type="ECO:0000256" key="1">
    <source>
        <dbReference type="SAM" id="MobiDB-lite"/>
    </source>
</evidence>
<accession>A0A0S2F7N8</accession>
<evidence type="ECO:0000313" key="2">
    <source>
        <dbReference type="EMBL" id="ALN79577.1"/>
    </source>
</evidence>
<feature type="region of interest" description="Disordered" evidence="1">
    <location>
        <begin position="290"/>
        <end position="309"/>
    </location>
</feature>
<dbReference type="EMBL" id="CP011129">
    <property type="protein sequence ID" value="ALN79577.1"/>
    <property type="molecule type" value="Genomic_DNA"/>
</dbReference>
<reference evidence="2 3" key="1">
    <citation type="journal article" date="2015" name="BMC Genomics">
        <title>Comparative genomics and metabolic profiling of the genus Lysobacter.</title>
        <authorList>
            <person name="de Bruijn I."/>
            <person name="Cheng X."/>
            <person name="de Jager V."/>
            <person name="Exposito R.G."/>
            <person name="Watrous J."/>
            <person name="Patel N."/>
            <person name="Postma J."/>
            <person name="Dorrestein P.C."/>
            <person name="Kobayashi D."/>
            <person name="Raaijmakers J.M."/>
        </authorList>
    </citation>
    <scope>NUCLEOTIDE SEQUENCE [LARGE SCALE GENOMIC DNA]</scope>
    <source>
        <strain evidence="2 3">76</strain>
    </source>
</reference>
<dbReference type="AlphaFoldDB" id="A0A0S2F7N8"/>
<proteinExistence type="predicted"/>
<dbReference type="KEGG" id="lab:LA76x_1421"/>
<gene>
    <name evidence="2" type="ORF">LA76x_1421</name>
</gene>
<dbReference type="PATRIC" id="fig|84531.8.peg.1452"/>
<protein>
    <submittedName>
        <fullName evidence="2">Uncharacterized protein</fullName>
    </submittedName>
</protein>
<feature type="compositionally biased region" description="Polar residues" evidence="1">
    <location>
        <begin position="298"/>
        <end position="309"/>
    </location>
</feature>